<protein>
    <submittedName>
        <fullName evidence="7">Dioxygenase</fullName>
    </submittedName>
</protein>
<keyword evidence="5" id="KW-0560">Oxidoreductase</keyword>
<dbReference type="GO" id="GO:0016702">
    <property type="term" value="F:oxidoreductase activity, acting on single donors with incorporation of molecular oxygen, incorporation of two atoms of oxygen"/>
    <property type="evidence" value="ECO:0007669"/>
    <property type="project" value="UniProtKB-ARBA"/>
</dbReference>
<reference evidence="7 8" key="1">
    <citation type="submission" date="2019-04" db="EMBL/GenBank/DDBJ databases">
        <authorList>
            <person name="Li Y."/>
            <person name="Wang J."/>
        </authorList>
    </citation>
    <scope>NUCLEOTIDE SEQUENCE [LARGE SCALE GENOMIC DNA]</scope>
    <source>
        <strain evidence="7 8">DSM 14668</strain>
    </source>
</reference>
<evidence type="ECO:0000256" key="3">
    <source>
        <dbReference type="ARBA" id="ARBA00022723"/>
    </source>
</evidence>
<dbReference type="Pfam" id="PF02900">
    <property type="entry name" value="LigB"/>
    <property type="match status" value="1"/>
</dbReference>
<keyword evidence="3" id="KW-0479">Metal-binding</keyword>
<comment type="cofactor">
    <cofactor evidence="1">
        <name>Zn(2+)</name>
        <dbReference type="ChEBI" id="CHEBI:29105"/>
    </cofactor>
</comment>
<dbReference type="GO" id="GO:0008198">
    <property type="term" value="F:ferrous iron binding"/>
    <property type="evidence" value="ECO:0007669"/>
    <property type="project" value="InterPro"/>
</dbReference>
<comment type="caution">
    <text evidence="7">The sequence shown here is derived from an EMBL/GenBank/DDBJ whole genome shotgun (WGS) entry which is preliminary data.</text>
</comment>
<evidence type="ECO:0000313" key="7">
    <source>
        <dbReference type="EMBL" id="TKC98904.1"/>
    </source>
</evidence>
<sequence>MSHEREEGLTRRQAIVAGIAGAATIAALPGALGGAAEPSADEPRKPSAAGRLPVVFLPHGGGPWPFVDVGMGKAEHDELAGYLRSIRALPAAPPKALLVISAHWEEPVPTVMTAERPPMFYDYYGFPPASYTLQWPAPGAPALAARVRELLGAAGFATAENAKRGFDHGTFVPLMLTYPGADVPTIQLSLKLGLDPAEHLAMGRALAPLRDEGVFLLGSGMTYHNMRGFRDPGAGEVSEAFDAWLRETMALAAEERDARLAAWSSAPSARLAHPREEHLLPLMVIAGAAGADRGTTAYNGAVWGKRLSAYHFG</sequence>
<gene>
    <name evidence="7" type="ORF">E8A74_39605</name>
</gene>
<dbReference type="SUPFAM" id="SSF53213">
    <property type="entry name" value="LigB-like"/>
    <property type="match status" value="1"/>
</dbReference>
<evidence type="ECO:0000256" key="1">
    <source>
        <dbReference type="ARBA" id="ARBA00001947"/>
    </source>
</evidence>
<keyword evidence="4" id="KW-0862">Zinc</keyword>
<dbReference type="AlphaFoldDB" id="A0A4U1IXH8"/>
<evidence type="ECO:0000256" key="2">
    <source>
        <dbReference type="ARBA" id="ARBA00007581"/>
    </source>
</evidence>
<evidence type="ECO:0000256" key="5">
    <source>
        <dbReference type="ARBA" id="ARBA00023002"/>
    </source>
</evidence>
<dbReference type="InterPro" id="IPR004183">
    <property type="entry name" value="Xdiol_dOase_suB"/>
</dbReference>
<feature type="domain" description="Extradiol ring-cleavage dioxygenase class III enzyme subunit B" evidence="6">
    <location>
        <begin position="56"/>
        <end position="292"/>
    </location>
</feature>
<dbReference type="Proteomes" id="UP000309215">
    <property type="component" value="Unassembled WGS sequence"/>
</dbReference>
<evidence type="ECO:0000313" key="8">
    <source>
        <dbReference type="Proteomes" id="UP000309215"/>
    </source>
</evidence>
<dbReference type="PROSITE" id="PS51318">
    <property type="entry name" value="TAT"/>
    <property type="match status" value="1"/>
</dbReference>
<dbReference type="CDD" id="cd07363">
    <property type="entry name" value="45_DOPA_Dioxygenase"/>
    <property type="match status" value="1"/>
</dbReference>
<dbReference type="InterPro" id="IPR014436">
    <property type="entry name" value="Extradiol_dOase_DODA"/>
</dbReference>
<keyword evidence="8" id="KW-1185">Reference proteome</keyword>
<evidence type="ECO:0000259" key="6">
    <source>
        <dbReference type="Pfam" id="PF02900"/>
    </source>
</evidence>
<evidence type="ECO:0000256" key="4">
    <source>
        <dbReference type="ARBA" id="ARBA00022833"/>
    </source>
</evidence>
<dbReference type="Gene3D" id="3.40.830.10">
    <property type="entry name" value="LigB-like"/>
    <property type="match status" value="1"/>
</dbReference>
<dbReference type="PANTHER" id="PTHR30096:SF0">
    <property type="entry name" value="4,5-DOPA DIOXYGENASE EXTRADIOL-LIKE PROTEIN"/>
    <property type="match status" value="1"/>
</dbReference>
<dbReference type="InterPro" id="IPR006311">
    <property type="entry name" value="TAT_signal"/>
</dbReference>
<dbReference type="GO" id="GO:0008270">
    <property type="term" value="F:zinc ion binding"/>
    <property type="evidence" value="ECO:0007669"/>
    <property type="project" value="InterPro"/>
</dbReference>
<dbReference type="OrthoDB" id="9790889at2"/>
<organism evidence="7 8">
    <name type="scientific">Polyangium fumosum</name>
    <dbReference type="NCBI Taxonomy" id="889272"/>
    <lineage>
        <taxon>Bacteria</taxon>
        <taxon>Pseudomonadati</taxon>
        <taxon>Myxococcota</taxon>
        <taxon>Polyangia</taxon>
        <taxon>Polyangiales</taxon>
        <taxon>Polyangiaceae</taxon>
        <taxon>Polyangium</taxon>
    </lineage>
</organism>
<keyword evidence="7" id="KW-0223">Dioxygenase</keyword>
<dbReference type="RefSeq" id="WP_136934312.1">
    <property type="nucleotide sequence ID" value="NZ_SSMQ01000062.1"/>
</dbReference>
<name>A0A4U1IXH8_9BACT</name>
<proteinExistence type="inferred from homology"/>
<comment type="similarity">
    <text evidence="2">Belongs to the DODA-type extradiol aromatic ring-opening dioxygenase family.</text>
</comment>
<dbReference type="PANTHER" id="PTHR30096">
    <property type="entry name" value="4,5-DOPA DIOXYGENASE EXTRADIOL-LIKE PROTEIN"/>
    <property type="match status" value="1"/>
</dbReference>
<accession>A0A4U1IXH8</accession>
<dbReference type="EMBL" id="SSMQ01000062">
    <property type="protein sequence ID" value="TKC98904.1"/>
    <property type="molecule type" value="Genomic_DNA"/>
</dbReference>